<sequence length="647" mass="72347">MSREVEEEVWFLSSPIPKRTTIEDVNGRQLFVEKNSSSISFITGAQHMKDVVNAIATNSRSSDFPLLFGRPLHSPDYPSGQRNTLHHTGTRLNEFLQQSHAVPKMKVLATEDVKVVTVEDKSPAEGTSRSAFSQEYECKPEPRNYVNFSKLVLLSLAIIASFLLCLIFARDLWGQKGEKEKHEVVHPQRQTHRAIEAPSHFPFMDDLLENLQDLPFGKESHGKSDEEDPKVVSKITKISFRILPSDSSEPLAHNQIEKSKPPVLDDPVEEMMKMMMSMMDDIQPHQSSHMVERPSLFGDLPIFNHQPNSAPHPKLIIVRKLNPSMTQAPKEDDFFSNILDGLFNQPKISNQQHDDPFSLFPLQPIHHQKSDPIDTAIEKVFPFLKHIIVKPKPAAPVQISHTKPTTVKPNESPESWKEYKNLISDLADSVDTLLDDTASLKDLVKNAVSKMEAAPAQTENPDTSEGDVASKEQSTLSPPQAPSAVLEFLKGAEELLNRISSALTDASSQIKTEDAALDLVTRTDREGLNLAISSFIKTVHTPLDEVYDASTKLTKTNGNEKEIPEEIYSGIVKLGKGLIHFGKLIYEKMPELRNSVNHVEPTKTVVESKPVDTKPSSIEEMPSPIVSRRIVFFNGNPISDNEKTLNI</sequence>
<feature type="region of interest" description="Disordered" evidence="1">
    <location>
        <begin position="451"/>
        <end position="481"/>
    </location>
</feature>
<dbReference type="AlphaFoldDB" id="A0A8S9X0D5"/>
<keyword evidence="2" id="KW-0812">Transmembrane</keyword>
<evidence type="ECO:0000313" key="4">
    <source>
        <dbReference type="Proteomes" id="UP000466442"/>
    </source>
</evidence>
<protein>
    <submittedName>
        <fullName evidence="3">Uncharacterized protein</fullName>
    </submittedName>
</protein>
<reference evidence="3" key="1">
    <citation type="journal article" date="2021" name="Mol. Ecol. Resour.">
        <title>Apolygus lucorum genome provides insights into omnivorousness and mesophyll feeding.</title>
        <authorList>
            <person name="Liu Y."/>
            <person name="Liu H."/>
            <person name="Wang H."/>
            <person name="Huang T."/>
            <person name="Liu B."/>
            <person name="Yang B."/>
            <person name="Yin L."/>
            <person name="Li B."/>
            <person name="Zhang Y."/>
            <person name="Zhang S."/>
            <person name="Jiang F."/>
            <person name="Zhang X."/>
            <person name="Ren Y."/>
            <person name="Wang B."/>
            <person name="Wang S."/>
            <person name="Lu Y."/>
            <person name="Wu K."/>
            <person name="Fan W."/>
            <person name="Wang G."/>
        </authorList>
    </citation>
    <scope>NUCLEOTIDE SEQUENCE</scope>
    <source>
        <strain evidence="3">12Hb</strain>
    </source>
</reference>
<proteinExistence type="predicted"/>
<organism evidence="3 4">
    <name type="scientific">Apolygus lucorum</name>
    <name type="common">Small green plant bug</name>
    <name type="synonym">Lygocoris lucorum</name>
    <dbReference type="NCBI Taxonomy" id="248454"/>
    <lineage>
        <taxon>Eukaryota</taxon>
        <taxon>Metazoa</taxon>
        <taxon>Ecdysozoa</taxon>
        <taxon>Arthropoda</taxon>
        <taxon>Hexapoda</taxon>
        <taxon>Insecta</taxon>
        <taxon>Pterygota</taxon>
        <taxon>Neoptera</taxon>
        <taxon>Paraneoptera</taxon>
        <taxon>Hemiptera</taxon>
        <taxon>Heteroptera</taxon>
        <taxon>Panheteroptera</taxon>
        <taxon>Cimicomorpha</taxon>
        <taxon>Miridae</taxon>
        <taxon>Mirini</taxon>
        <taxon>Apolygus</taxon>
    </lineage>
</organism>
<dbReference type="Proteomes" id="UP000466442">
    <property type="component" value="Linkage Group LG12"/>
</dbReference>
<feature type="transmembrane region" description="Helical" evidence="2">
    <location>
        <begin position="151"/>
        <end position="169"/>
    </location>
</feature>
<dbReference type="EMBL" id="WIXP02000012">
    <property type="protein sequence ID" value="KAF6202437.1"/>
    <property type="molecule type" value="Genomic_DNA"/>
</dbReference>
<accession>A0A8S9X0D5</accession>
<gene>
    <name evidence="3" type="ORF">GE061_004836</name>
</gene>
<evidence type="ECO:0000256" key="2">
    <source>
        <dbReference type="SAM" id="Phobius"/>
    </source>
</evidence>
<evidence type="ECO:0000256" key="1">
    <source>
        <dbReference type="SAM" id="MobiDB-lite"/>
    </source>
</evidence>
<keyword evidence="4" id="KW-1185">Reference proteome</keyword>
<comment type="caution">
    <text evidence="3">The sequence shown here is derived from an EMBL/GenBank/DDBJ whole genome shotgun (WGS) entry which is preliminary data.</text>
</comment>
<evidence type="ECO:0000313" key="3">
    <source>
        <dbReference type="EMBL" id="KAF6202437.1"/>
    </source>
</evidence>
<keyword evidence="2" id="KW-0472">Membrane</keyword>
<keyword evidence="2" id="KW-1133">Transmembrane helix</keyword>
<name>A0A8S9X0D5_APOLU</name>